<evidence type="ECO:0000313" key="2">
    <source>
        <dbReference type="Proteomes" id="UP000489600"/>
    </source>
</evidence>
<evidence type="ECO:0000313" key="1">
    <source>
        <dbReference type="EMBL" id="VVB13008.1"/>
    </source>
</evidence>
<organism evidence="1 2">
    <name type="scientific">Arabis nemorensis</name>
    <dbReference type="NCBI Taxonomy" id="586526"/>
    <lineage>
        <taxon>Eukaryota</taxon>
        <taxon>Viridiplantae</taxon>
        <taxon>Streptophyta</taxon>
        <taxon>Embryophyta</taxon>
        <taxon>Tracheophyta</taxon>
        <taxon>Spermatophyta</taxon>
        <taxon>Magnoliopsida</taxon>
        <taxon>eudicotyledons</taxon>
        <taxon>Gunneridae</taxon>
        <taxon>Pentapetalae</taxon>
        <taxon>rosids</taxon>
        <taxon>malvids</taxon>
        <taxon>Brassicales</taxon>
        <taxon>Brassicaceae</taxon>
        <taxon>Arabideae</taxon>
        <taxon>Arabis</taxon>
    </lineage>
</organism>
<dbReference type="Proteomes" id="UP000489600">
    <property type="component" value="Unassembled WGS sequence"/>
</dbReference>
<keyword evidence="2" id="KW-1185">Reference proteome</keyword>
<dbReference type="AlphaFoldDB" id="A0A565CGZ8"/>
<proteinExistence type="predicted"/>
<sequence length="65" mass="7493">MKLAVDLKQKNHGQSQIWTLRSYFLRKEADDCLQGEGSTDEEESMRKSTYAISPLKTRFRGDKIG</sequence>
<name>A0A565CGZ8_9BRAS</name>
<dbReference type="EMBL" id="CABITT030000008">
    <property type="protein sequence ID" value="VVB13008.1"/>
    <property type="molecule type" value="Genomic_DNA"/>
</dbReference>
<accession>A0A565CGZ8</accession>
<gene>
    <name evidence="1" type="ORF">ANE_LOCUS23452</name>
</gene>
<reference evidence="1" key="1">
    <citation type="submission" date="2019-07" db="EMBL/GenBank/DDBJ databases">
        <authorList>
            <person name="Dittberner H."/>
        </authorList>
    </citation>
    <scope>NUCLEOTIDE SEQUENCE [LARGE SCALE GENOMIC DNA]</scope>
</reference>
<protein>
    <submittedName>
        <fullName evidence="1">Uncharacterized protein</fullName>
    </submittedName>
</protein>
<comment type="caution">
    <text evidence="1">The sequence shown here is derived from an EMBL/GenBank/DDBJ whole genome shotgun (WGS) entry which is preliminary data.</text>
</comment>